<comment type="subunit">
    <text evidence="4">Monomer.</text>
</comment>
<dbReference type="GO" id="GO:0033718">
    <property type="term" value="F:pyranose dehydrogenase (acceptor) activity"/>
    <property type="evidence" value="ECO:0007669"/>
    <property type="project" value="UniProtKB-EC"/>
</dbReference>
<proteinExistence type="inferred from homology"/>
<evidence type="ECO:0000259" key="16">
    <source>
        <dbReference type="PROSITE" id="PS00624"/>
    </source>
</evidence>
<comment type="catalytic activity">
    <reaction evidence="9">
        <text>pyranose + acceptor = pyranos-2,3-diulose + reduced acceptor.</text>
        <dbReference type="EC" id="1.1.99.29"/>
    </reaction>
</comment>
<evidence type="ECO:0000256" key="10">
    <source>
        <dbReference type="ARBA" id="ARBA00034029"/>
    </source>
</evidence>
<dbReference type="OrthoDB" id="269227at2759"/>
<dbReference type="Proteomes" id="UP000308652">
    <property type="component" value="Unassembled WGS sequence"/>
</dbReference>
<protein>
    <recommendedName>
        <fullName evidence="5">pyranose dehydrogenase (acceptor)</fullName>
        <ecNumber evidence="5">1.1.99.29</ecNumber>
    </recommendedName>
</protein>
<dbReference type="AlphaFoldDB" id="A0A5C3LUY8"/>
<evidence type="ECO:0000256" key="2">
    <source>
        <dbReference type="ARBA" id="ARBA00004613"/>
    </source>
</evidence>
<evidence type="ECO:0000256" key="14">
    <source>
        <dbReference type="RuleBase" id="RU003968"/>
    </source>
</evidence>
<comment type="catalytic activity">
    <reaction evidence="12">
        <text>a pyranoside + acceptor = a pyranosid-3,4-diulose + reduced acceptor.</text>
        <dbReference type="EC" id="1.1.99.29"/>
    </reaction>
</comment>
<comment type="function">
    <text evidence="7">Catalyzes the single-oxidation or sequential double oxidation reaction of carbohydrates primarily at carbon-2 and/or carbon-3 with the concomitant reduction of the flavin. The enzyme exhibits a broad sugar substrate specificity, oxidizing different aldopyranoses to the corresponding C-1, C-2, C-3 or C-1,2, C-2,3 and C-3,4 (di)dehydro sugars with substrate-specific regioselectivity. Accepts only a narrow range of electron acceptors such as substituted benzoquinones and complexed metal ions and reacts extremely slowly with O(2) as acceptor. May play a role in the natural recycling of plant matter by oxidizing all major monosaccharides in lignocellulose and by reducing quinone compounds or reactive radical species generated during lignin depolymerization.</text>
</comment>
<dbReference type="Pfam" id="PF05199">
    <property type="entry name" value="GMC_oxred_C"/>
    <property type="match status" value="1"/>
</dbReference>
<organism evidence="17 18">
    <name type="scientific">Crucibulum laeve</name>
    <dbReference type="NCBI Taxonomy" id="68775"/>
    <lineage>
        <taxon>Eukaryota</taxon>
        <taxon>Fungi</taxon>
        <taxon>Dikarya</taxon>
        <taxon>Basidiomycota</taxon>
        <taxon>Agaricomycotina</taxon>
        <taxon>Agaricomycetes</taxon>
        <taxon>Agaricomycetidae</taxon>
        <taxon>Agaricales</taxon>
        <taxon>Agaricineae</taxon>
        <taxon>Nidulariaceae</taxon>
        <taxon>Crucibulum</taxon>
    </lineage>
</organism>
<dbReference type="PROSITE" id="PS00624">
    <property type="entry name" value="GMC_OXRED_2"/>
    <property type="match status" value="1"/>
</dbReference>
<dbReference type="STRING" id="68775.A0A5C3LUY8"/>
<evidence type="ECO:0000256" key="6">
    <source>
        <dbReference type="ARBA" id="ARBA00022525"/>
    </source>
</evidence>
<feature type="binding site" evidence="13">
    <location>
        <begin position="536"/>
        <end position="537"/>
    </location>
    <ligand>
        <name>FAD</name>
        <dbReference type="ChEBI" id="CHEBI:57692"/>
    </ligand>
</feature>
<evidence type="ECO:0000256" key="1">
    <source>
        <dbReference type="ARBA" id="ARBA00001974"/>
    </source>
</evidence>
<sequence length="610" mass="67127">MTSEAETYDIIFAGGGATACVTAGRLAEADPSLKILIIEAGPHTRDIQEHIQPGRYFSNLTLPGETFTFHVANPSDALAGRSVIVPSGRALGGGSSVNFTVYTRAAASDYDDWETTYGNKGWGSKELIPLSKKAETYQAEVFNDTHGSSGPIKVSMATSQFNVGEQFLEVAAAYDKDRKTTKDINAFFSCNEYGRWARYIDGKSGRRSDAPHHYIYPQEKNTNLKVLDRQRVVRIIFEGDRAVGVEYVSDVTGRRQNIVQTPNVARASRLVVIAAGAFGSPSILERSGIGAAEVLKKNNIQQFIDLPGVGENYMDHNLVFVPYIASDDADTMDVIFRGSEDELQPYVKEWTENGRGLMAHNAMDAGIKLRPTAEDLKELGPEFENRWKTYFADKPDKPIMLTGSFAAYTGLNPAAPRRKYFSMTYFTAYPASTGHVHITSGIDPYGKLDFSPGFLDDQADLVVLRWVYKKSREIARRMQMYRGEFDLGHPSFADDKEAAIKLADGPVSISASNIRYTPEDDKAIDDYHRQTVETTWHSARIGTCAMKPREQGGVVNERLNVYGVRNLKVADLSITPDNVGGNTYNTALTVGEKAAVIIAEDLGIKGVTVA</sequence>
<dbReference type="PROSITE" id="PS00623">
    <property type="entry name" value="GMC_OXRED_1"/>
    <property type="match status" value="1"/>
</dbReference>
<reference evidence="17 18" key="1">
    <citation type="journal article" date="2019" name="Nat. Ecol. Evol.">
        <title>Megaphylogeny resolves global patterns of mushroom evolution.</title>
        <authorList>
            <person name="Varga T."/>
            <person name="Krizsan K."/>
            <person name="Foldi C."/>
            <person name="Dima B."/>
            <person name="Sanchez-Garcia M."/>
            <person name="Sanchez-Ramirez S."/>
            <person name="Szollosi G.J."/>
            <person name="Szarkandi J.G."/>
            <person name="Papp V."/>
            <person name="Albert L."/>
            <person name="Andreopoulos W."/>
            <person name="Angelini C."/>
            <person name="Antonin V."/>
            <person name="Barry K.W."/>
            <person name="Bougher N.L."/>
            <person name="Buchanan P."/>
            <person name="Buyck B."/>
            <person name="Bense V."/>
            <person name="Catcheside P."/>
            <person name="Chovatia M."/>
            <person name="Cooper J."/>
            <person name="Damon W."/>
            <person name="Desjardin D."/>
            <person name="Finy P."/>
            <person name="Geml J."/>
            <person name="Haridas S."/>
            <person name="Hughes K."/>
            <person name="Justo A."/>
            <person name="Karasinski D."/>
            <person name="Kautmanova I."/>
            <person name="Kiss B."/>
            <person name="Kocsube S."/>
            <person name="Kotiranta H."/>
            <person name="LaButti K.M."/>
            <person name="Lechner B.E."/>
            <person name="Liimatainen K."/>
            <person name="Lipzen A."/>
            <person name="Lukacs Z."/>
            <person name="Mihaltcheva S."/>
            <person name="Morgado L.N."/>
            <person name="Niskanen T."/>
            <person name="Noordeloos M.E."/>
            <person name="Ohm R.A."/>
            <person name="Ortiz-Santana B."/>
            <person name="Ovrebo C."/>
            <person name="Racz N."/>
            <person name="Riley R."/>
            <person name="Savchenko A."/>
            <person name="Shiryaev A."/>
            <person name="Soop K."/>
            <person name="Spirin V."/>
            <person name="Szebenyi C."/>
            <person name="Tomsovsky M."/>
            <person name="Tulloss R.E."/>
            <person name="Uehling J."/>
            <person name="Grigoriev I.V."/>
            <person name="Vagvolgyi C."/>
            <person name="Papp T."/>
            <person name="Martin F.M."/>
            <person name="Miettinen O."/>
            <person name="Hibbett D.S."/>
            <person name="Nagy L.G."/>
        </authorList>
    </citation>
    <scope>NUCLEOTIDE SEQUENCE [LARGE SCALE GENOMIC DNA]</scope>
    <source>
        <strain evidence="17 18">CBS 166.37</strain>
    </source>
</reference>
<dbReference type="PIRSF" id="PIRSF000137">
    <property type="entry name" value="Alcohol_oxidase"/>
    <property type="match status" value="1"/>
</dbReference>
<comment type="catalytic activity">
    <reaction evidence="10">
        <text>pyranose + acceptor = pyranos-3-ulose + reduced acceptor.</text>
        <dbReference type="EC" id="1.1.99.29"/>
    </reaction>
</comment>
<dbReference type="GO" id="GO:0005576">
    <property type="term" value="C:extracellular region"/>
    <property type="evidence" value="ECO:0007669"/>
    <property type="project" value="UniProtKB-SubCell"/>
</dbReference>
<dbReference type="PANTHER" id="PTHR11552">
    <property type="entry name" value="GLUCOSE-METHANOL-CHOLINE GMC OXIDOREDUCTASE"/>
    <property type="match status" value="1"/>
</dbReference>
<dbReference type="InterPro" id="IPR012132">
    <property type="entry name" value="GMC_OxRdtase"/>
</dbReference>
<comment type="catalytic activity">
    <reaction evidence="8">
        <text>pyranose + acceptor = pyranos-2-ulose + reduced acceptor.</text>
        <dbReference type="EC" id="1.1.99.29"/>
    </reaction>
</comment>
<evidence type="ECO:0000256" key="13">
    <source>
        <dbReference type="PIRSR" id="PIRSR000137-2"/>
    </source>
</evidence>
<feature type="domain" description="Glucose-methanol-choline oxidoreductase N-terminal" evidence="15">
    <location>
        <begin position="88"/>
        <end position="111"/>
    </location>
</feature>
<evidence type="ECO:0000256" key="8">
    <source>
        <dbReference type="ARBA" id="ARBA00033986"/>
    </source>
</evidence>
<dbReference type="EC" id="1.1.99.29" evidence="5"/>
<evidence type="ECO:0000256" key="5">
    <source>
        <dbReference type="ARBA" id="ARBA00013177"/>
    </source>
</evidence>
<dbReference type="SUPFAM" id="SSF51905">
    <property type="entry name" value="FAD/NAD(P)-binding domain"/>
    <property type="match status" value="1"/>
</dbReference>
<keyword evidence="18" id="KW-1185">Reference proteome</keyword>
<keyword evidence="6" id="KW-0964">Secreted</keyword>
<comment type="catalytic activity">
    <reaction evidence="11">
        <text>a pyranoside + acceptor = a pyranosid-3-ulose + reduced acceptor.</text>
        <dbReference type="EC" id="1.1.99.29"/>
    </reaction>
</comment>
<comment type="cofactor">
    <cofactor evidence="1 13">
        <name>FAD</name>
        <dbReference type="ChEBI" id="CHEBI:57692"/>
    </cofactor>
</comment>
<keyword evidence="13 14" id="KW-0274">FAD</keyword>
<evidence type="ECO:0000256" key="3">
    <source>
        <dbReference type="ARBA" id="ARBA00010790"/>
    </source>
</evidence>
<accession>A0A5C3LUY8</accession>
<evidence type="ECO:0000313" key="17">
    <source>
        <dbReference type="EMBL" id="TFK36632.1"/>
    </source>
</evidence>
<keyword evidence="14" id="KW-0285">Flavoprotein</keyword>
<dbReference type="InterPro" id="IPR000172">
    <property type="entry name" value="GMC_OxRdtase_N"/>
</dbReference>
<evidence type="ECO:0000256" key="9">
    <source>
        <dbReference type="ARBA" id="ARBA00034010"/>
    </source>
</evidence>
<evidence type="ECO:0000256" key="7">
    <source>
        <dbReference type="ARBA" id="ARBA00024699"/>
    </source>
</evidence>
<dbReference type="SUPFAM" id="SSF54373">
    <property type="entry name" value="FAD-linked reductases, C-terminal domain"/>
    <property type="match status" value="1"/>
</dbReference>
<gene>
    <name evidence="17" type="ORF">BDQ12DRAFT_633435</name>
</gene>
<dbReference type="PANTHER" id="PTHR11552:SF78">
    <property type="entry name" value="GLUCOSE-METHANOL-CHOLINE OXIDOREDUCTASE N-TERMINAL DOMAIN-CONTAINING PROTEIN"/>
    <property type="match status" value="1"/>
</dbReference>
<dbReference type="InterPro" id="IPR007867">
    <property type="entry name" value="GMC_OxRtase_C"/>
</dbReference>
<dbReference type="GO" id="GO:0050660">
    <property type="term" value="F:flavin adenine dinucleotide binding"/>
    <property type="evidence" value="ECO:0007669"/>
    <property type="project" value="InterPro"/>
</dbReference>
<evidence type="ECO:0000256" key="12">
    <source>
        <dbReference type="ARBA" id="ARBA00034059"/>
    </source>
</evidence>
<dbReference type="EMBL" id="ML213612">
    <property type="protein sequence ID" value="TFK36632.1"/>
    <property type="molecule type" value="Genomic_DNA"/>
</dbReference>
<feature type="binding site" evidence="13">
    <location>
        <position position="232"/>
    </location>
    <ligand>
        <name>FAD</name>
        <dbReference type="ChEBI" id="CHEBI:57692"/>
    </ligand>
</feature>
<comment type="similarity">
    <text evidence="3 14">Belongs to the GMC oxidoreductase family.</text>
</comment>
<dbReference type="Pfam" id="PF00732">
    <property type="entry name" value="GMC_oxred_N"/>
    <property type="match status" value="1"/>
</dbReference>
<evidence type="ECO:0000259" key="15">
    <source>
        <dbReference type="PROSITE" id="PS00623"/>
    </source>
</evidence>
<evidence type="ECO:0000313" key="18">
    <source>
        <dbReference type="Proteomes" id="UP000308652"/>
    </source>
</evidence>
<comment type="subcellular location">
    <subcellularLocation>
        <location evidence="2">Secreted</location>
    </subcellularLocation>
</comment>
<feature type="domain" description="Glucose-methanol-choline oxidoreductase N-terminal" evidence="16">
    <location>
        <begin position="276"/>
        <end position="290"/>
    </location>
</feature>
<dbReference type="InterPro" id="IPR036188">
    <property type="entry name" value="FAD/NAD-bd_sf"/>
</dbReference>
<dbReference type="Gene3D" id="3.30.560.10">
    <property type="entry name" value="Glucose Oxidase, domain 3"/>
    <property type="match status" value="1"/>
</dbReference>
<evidence type="ECO:0000256" key="11">
    <source>
        <dbReference type="ARBA" id="ARBA00034050"/>
    </source>
</evidence>
<evidence type="ECO:0000256" key="4">
    <source>
        <dbReference type="ARBA" id="ARBA00011245"/>
    </source>
</evidence>
<dbReference type="Gene3D" id="3.50.50.60">
    <property type="entry name" value="FAD/NAD(P)-binding domain"/>
    <property type="match status" value="1"/>
</dbReference>
<name>A0A5C3LUY8_9AGAR</name>
<feature type="binding site" evidence="13">
    <location>
        <begin position="98"/>
        <end position="101"/>
    </location>
    <ligand>
        <name>FAD</name>
        <dbReference type="ChEBI" id="CHEBI:57692"/>
    </ligand>
</feature>